<name>A0A0M2NHK5_9FIRM</name>
<evidence type="ECO:0000313" key="1">
    <source>
        <dbReference type="EMBL" id="KKI52009.1"/>
    </source>
</evidence>
<dbReference type="STRING" id="270498.CHK_0526"/>
<evidence type="ECO:0000313" key="2">
    <source>
        <dbReference type="Proteomes" id="UP000034076"/>
    </source>
</evidence>
<protein>
    <submittedName>
        <fullName evidence="1">Uncharacterized protein</fullName>
    </submittedName>
</protein>
<comment type="caution">
    <text evidence="1">The sequence shown here is derived from an EMBL/GenBank/DDBJ whole genome shotgun (WGS) entry which is preliminary data.</text>
</comment>
<sequence length="56" mass="6695">MRINEIKQQFQNGATRIVFDDKVAFPTYEDKKLIGADIYRQKPNGVEMWKRVTFRC</sequence>
<dbReference type="EMBL" id="LAYJ01000047">
    <property type="protein sequence ID" value="KKI52009.1"/>
    <property type="molecule type" value="Genomic_DNA"/>
</dbReference>
<reference evidence="1 2" key="1">
    <citation type="submission" date="2015-04" db="EMBL/GenBank/DDBJ databases">
        <title>Draft genome sequence of bacteremic isolate Catabacter hongkongensis type strain HKU16T.</title>
        <authorList>
            <person name="Lau S.K."/>
            <person name="Teng J.L."/>
            <person name="Huang Y."/>
            <person name="Curreem S.O."/>
            <person name="Tsui S.K."/>
            <person name="Woo P.C."/>
        </authorList>
    </citation>
    <scope>NUCLEOTIDE SEQUENCE [LARGE SCALE GENOMIC DNA]</scope>
    <source>
        <strain evidence="1 2">HKU16</strain>
    </source>
</reference>
<keyword evidence="2" id="KW-1185">Reference proteome</keyword>
<dbReference type="RefSeq" id="WP_165903528.1">
    <property type="nucleotide sequence ID" value="NZ_SMCZ01000021.1"/>
</dbReference>
<dbReference type="AlphaFoldDB" id="A0A0M2NHK5"/>
<proteinExistence type="predicted"/>
<gene>
    <name evidence="1" type="ORF">CHK_0526</name>
</gene>
<organism evidence="1 2">
    <name type="scientific">Christensenella hongkongensis</name>
    <dbReference type="NCBI Taxonomy" id="270498"/>
    <lineage>
        <taxon>Bacteria</taxon>
        <taxon>Bacillati</taxon>
        <taxon>Bacillota</taxon>
        <taxon>Clostridia</taxon>
        <taxon>Christensenellales</taxon>
        <taxon>Christensenellaceae</taxon>
        <taxon>Christensenella</taxon>
    </lineage>
</organism>
<dbReference type="Proteomes" id="UP000034076">
    <property type="component" value="Unassembled WGS sequence"/>
</dbReference>
<accession>A0A0M2NHK5</accession>